<evidence type="ECO:0000256" key="4">
    <source>
        <dbReference type="ARBA" id="ARBA00023157"/>
    </source>
</evidence>
<evidence type="ECO:0000256" key="5">
    <source>
        <dbReference type="ARBA" id="ARBA00023284"/>
    </source>
</evidence>
<evidence type="ECO:0000259" key="6">
    <source>
        <dbReference type="Pfam" id="PF13462"/>
    </source>
</evidence>
<dbReference type="InterPro" id="IPR012336">
    <property type="entry name" value="Thioredoxin-like_fold"/>
</dbReference>
<feature type="domain" description="Thioredoxin-like fold" evidence="6">
    <location>
        <begin position="41"/>
        <end position="211"/>
    </location>
</feature>
<dbReference type="STRING" id="1802055.A3A74_02550"/>
<organism evidence="7 8">
    <name type="scientific">Candidatus Roizmanbacteria bacterium RIFCSPLOWO2_01_FULL_35_13</name>
    <dbReference type="NCBI Taxonomy" id="1802055"/>
    <lineage>
        <taxon>Bacteria</taxon>
        <taxon>Candidatus Roizmaniibacteriota</taxon>
    </lineage>
</organism>
<dbReference type="InterPro" id="IPR036249">
    <property type="entry name" value="Thioredoxin-like_sf"/>
</dbReference>
<evidence type="ECO:0000313" key="8">
    <source>
        <dbReference type="Proteomes" id="UP000179270"/>
    </source>
</evidence>
<gene>
    <name evidence="7" type="ORF">A3A74_02550</name>
</gene>
<dbReference type="SUPFAM" id="SSF52833">
    <property type="entry name" value="Thioredoxin-like"/>
    <property type="match status" value="1"/>
</dbReference>
<proteinExistence type="inferred from homology"/>
<reference evidence="7 8" key="1">
    <citation type="journal article" date="2016" name="Nat. Commun.">
        <title>Thousands of microbial genomes shed light on interconnected biogeochemical processes in an aquifer system.</title>
        <authorList>
            <person name="Anantharaman K."/>
            <person name="Brown C.T."/>
            <person name="Hug L.A."/>
            <person name="Sharon I."/>
            <person name="Castelle C.J."/>
            <person name="Probst A.J."/>
            <person name="Thomas B.C."/>
            <person name="Singh A."/>
            <person name="Wilkins M.J."/>
            <person name="Karaoz U."/>
            <person name="Brodie E.L."/>
            <person name="Williams K.H."/>
            <person name="Hubbard S.S."/>
            <person name="Banfield J.F."/>
        </authorList>
    </citation>
    <scope>NUCLEOTIDE SEQUENCE [LARGE SCALE GENOMIC DNA]</scope>
</reference>
<keyword evidence="5" id="KW-0676">Redox-active center</keyword>
<dbReference type="AlphaFoldDB" id="A0A1F7IET6"/>
<comment type="caution">
    <text evidence="7">The sequence shown here is derived from an EMBL/GenBank/DDBJ whole genome shotgun (WGS) entry which is preliminary data.</text>
</comment>
<evidence type="ECO:0000256" key="1">
    <source>
        <dbReference type="ARBA" id="ARBA00005791"/>
    </source>
</evidence>
<keyword evidence="4" id="KW-1015">Disulfide bond</keyword>
<evidence type="ECO:0000256" key="2">
    <source>
        <dbReference type="ARBA" id="ARBA00022729"/>
    </source>
</evidence>
<dbReference type="Pfam" id="PF13462">
    <property type="entry name" value="Thioredoxin_4"/>
    <property type="match status" value="1"/>
</dbReference>
<evidence type="ECO:0000313" key="7">
    <source>
        <dbReference type="EMBL" id="OGK41870.1"/>
    </source>
</evidence>
<keyword evidence="2" id="KW-0732">Signal</keyword>
<dbReference type="GO" id="GO:0016491">
    <property type="term" value="F:oxidoreductase activity"/>
    <property type="evidence" value="ECO:0007669"/>
    <property type="project" value="UniProtKB-KW"/>
</dbReference>
<dbReference type="Proteomes" id="UP000179270">
    <property type="component" value="Unassembled WGS sequence"/>
</dbReference>
<dbReference type="EMBL" id="MGAF01000015">
    <property type="protein sequence ID" value="OGK41870.1"/>
    <property type="molecule type" value="Genomic_DNA"/>
</dbReference>
<keyword evidence="3" id="KW-0560">Oxidoreductase</keyword>
<dbReference type="PANTHER" id="PTHR13887">
    <property type="entry name" value="GLUTATHIONE S-TRANSFERASE KAPPA"/>
    <property type="match status" value="1"/>
</dbReference>
<dbReference type="Gene3D" id="3.40.30.10">
    <property type="entry name" value="Glutaredoxin"/>
    <property type="match status" value="1"/>
</dbReference>
<sequence length="215" mass="24166">MSKVIVIILSVVAIFIFLFAAYKLTNTSSDKSYPEVNKITKTDHVTWSKDKKNILVEYSDLQCPACQSFAEFMKSEIEASGAANADILKKVTFVYRHFPLVQHAHAEEAAKAAEAAGKQGKFFEFASLAFEKQKDWAENKDAVKKFESYAQSLKLDMDKFKKDRDSKEIKDKVAADLLSGQTAQVNSTPTFYLNGKKLAPINSFEDFLKPLKSLK</sequence>
<dbReference type="PANTHER" id="PTHR13887:SF14">
    <property type="entry name" value="DISULFIDE BOND FORMATION PROTEIN D"/>
    <property type="match status" value="1"/>
</dbReference>
<accession>A0A1F7IET6</accession>
<name>A0A1F7IET6_9BACT</name>
<evidence type="ECO:0000256" key="3">
    <source>
        <dbReference type="ARBA" id="ARBA00023002"/>
    </source>
</evidence>
<comment type="similarity">
    <text evidence="1">Belongs to the thioredoxin family. DsbA subfamily.</text>
</comment>
<protein>
    <recommendedName>
        <fullName evidence="6">Thioredoxin-like fold domain-containing protein</fullName>
    </recommendedName>
</protein>